<dbReference type="InterPro" id="IPR050333">
    <property type="entry name" value="SLRP"/>
</dbReference>
<comment type="caution">
    <text evidence="6">The sequence shown here is derived from an EMBL/GenBank/DDBJ whole genome shotgun (WGS) entry which is preliminary data.</text>
</comment>
<feature type="chain" id="PRO_5039909231" description="Leucine-rich repeat protein" evidence="5">
    <location>
        <begin position="18"/>
        <end position="555"/>
    </location>
</feature>
<dbReference type="GO" id="GO:0007155">
    <property type="term" value="P:cell adhesion"/>
    <property type="evidence" value="ECO:0007669"/>
    <property type="project" value="UniProtKB-KW"/>
</dbReference>
<keyword evidence="7" id="KW-1185">Reference proteome</keyword>
<evidence type="ECO:0000256" key="4">
    <source>
        <dbReference type="SAM" id="Phobius"/>
    </source>
</evidence>
<dbReference type="GO" id="GO:0005615">
    <property type="term" value="C:extracellular space"/>
    <property type="evidence" value="ECO:0007669"/>
    <property type="project" value="TreeGrafter"/>
</dbReference>
<dbReference type="InterPro" id="IPR001611">
    <property type="entry name" value="Leu-rich_rpt"/>
</dbReference>
<evidence type="ECO:0000256" key="1">
    <source>
        <dbReference type="ARBA" id="ARBA00022614"/>
    </source>
</evidence>
<feature type="coiled-coil region" evidence="3">
    <location>
        <begin position="490"/>
        <end position="517"/>
    </location>
</feature>
<dbReference type="InterPro" id="IPR032675">
    <property type="entry name" value="LRR_dom_sf"/>
</dbReference>
<evidence type="ECO:0000256" key="5">
    <source>
        <dbReference type="SAM" id="SignalP"/>
    </source>
</evidence>
<name>A0A9J6BL19_POLVA</name>
<dbReference type="PANTHER" id="PTHR45712">
    <property type="entry name" value="AGAP008170-PA"/>
    <property type="match status" value="1"/>
</dbReference>
<gene>
    <name evidence="6" type="ORF">PVAND_000676</name>
</gene>
<evidence type="ECO:0008006" key="8">
    <source>
        <dbReference type="Google" id="ProtNLM"/>
    </source>
</evidence>
<accession>A0A9J6BL19</accession>
<protein>
    <recommendedName>
        <fullName evidence="8">Leucine-rich repeat protein</fullName>
    </recommendedName>
</protein>
<dbReference type="AlphaFoldDB" id="A0A9J6BL19"/>
<dbReference type="PROSITE" id="PS51450">
    <property type="entry name" value="LRR"/>
    <property type="match status" value="2"/>
</dbReference>
<sequence length="555" mass="63874">MKILLFLFLYHFVIIGGEILFKCDKIDSFDDNPFTCAFNSMILLKDFDNYLSNLTNLKFNYIENNVTKESTVDLKDITKILIKNVTFEDSPVNLFLKFPFLKSLTITADISKLNSSDFINATYVEDIDLSNIKISNLQNAQFKNLVNVKSITLAYNNIALIDNNAFSNIGSNLSYIDLSHNQITIFREDFITAMIFNQDSIAINLSFNNLNKFVPADSKFPNNSTDITLNLSFNNLTEILMKNRIYGINLNKNQLNEIKVEATNIIAEHNQLDSFTISNDLEVLTLDNNRLFSLKWKENLPNLIEIDLSDNKMFVGELQELFPVMQNLKILDLSDNKIDSLNLTTALINLLNLRHLSIKNIGLNKISENSFKNLTNLESLIMSHNPLMKLNLNYFETLKNLEVLKIDHTSLYTIEEYKKVKEFMPNLIRISIDGNSINCGLLEAIYNFFESNGIEVIDPEKILYDHQNVKGIECVDINQDLSPIINIHDNEEIAYKLEEIMQHVKKLEDKQKQVQEHFGVSMQQMIIGNFLSIAITLLIFFIAISIAKYLRNNRY</sequence>
<dbReference type="Gene3D" id="3.80.10.10">
    <property type="entry name" value="Ribonuclease Inhibitor"/>
    <property type="match status" value="2"/>
</dbReference>
<evidence type="ECO:0000313" key="7">
    <source>
        <dbReference type="Proteomes" id="UP001107558"/>
    </source>
</evidence>
<dbReference type="SUPFAM" id="SSF52058">
    <property type="entry name" value="L domain-like"/>
    <property type="match status" value="1"/>
</dbReference>
<keyword evidence="4" id="KW-0812">Transmembrane</keyword>
<feature type="signal peptide" evidence="5">
    <location>
        <begin position="1"/>
        <end position="17"/>
    </location>
</feature>
<dbReference type="OrthoDB" id="6022531at2759"/>
<organism evidence="6 7">
    <name type="scientific">Polypedilum vanderplanki</name>
    <name type="common">Sleeping chironomid midge</name>
    <dbReference type="NCBI Taxonomy" id="319348"/>
    <lineage>
        <taxon>Eukaryota</taxon>
        <taxon>Metazoa</taxon>
        <taxon>Ecdysozoa</taxon>
        <taxon>Arthropoda</taxon>
        <taxon>Hexapoda</taxon>
        <taxon>Insecta</taxon>
        <taxon>Pterygota</taxon>
        <taxon>Neoptera</taxon>
        <taxon>Endopterygota</taxon>
        <taxon>Diptera</taxon>
        <taxon>Nematocera</taxon>
        <taxon>Chironomoidea</taxon>
        <taxon>Chironomidae</taxon>
        <taxon>Chironominae</taxon>
        <taxon>Polypedilum</taxon>
        <taxon>Polypedilum</taxon>
    </lineage>
</organism>
<proteinExistence type="predicted"/>
<dbReference type="SMART" id="SM00369">
    <property type="entry name" value="LRR_TYP"/>
    <property type="match status" value="5"/>
</dbReference>
<dbReference type="Proteomes" id="UP001107558">
    <property type="component" value="Chromosome 3"/>
</dbReference>
<keyword evidence="4" id="KW-1133">Transmembrane helix</keyword>
<keyword evidence="4" id="KW-0472">Membrane</keyword>
<evidence type="ECO:0000313" key="6">
    <source>
        <dbReference type="EMBL" id="KAG5670408.1"/>
    </source>
</evidence>
<dbReference type="EMBL" id="JADBJN010000003">
    <property type="protein sequence ID" value="KAG5670408.1"/>
    <property type="molecule type" value="Genomic_DNA"/>
</dbReference>
<dbReference type="GO" id="GO:0016020">
    <property type="term" value="C:membrane"/>
    <property type="evidence" value="ECO:0007669"/>
    <property type="project" value="UniProtKB-SubCell"/>
</dbReference>
<evidence type="ECO:0000256" key="3">
    <source>
        <dbReference type="SAM" id="Coils"/>
    </source>
</evidence>
<feature type="transmembrane region" description="Helical" evidence="4">
    <location>
        <begin position="530"/>
        <end position="550"/>
    </location>
</feature>
<keyword evidence="3" id="KW-0175">Coiled coil</keyword>
<dbReference type="PANTHER" id="PTHR45712:SF27">
    <property type="entry name" value="LRRNT DOMAIN-CONTAINING PROTEIN"/>
    <property type="match status" value="1"/>
</dbReference>
<evidence type="ECO:0000256" key="2">
    <source>
        <dbReference type="ARBA" id="ARBA00022737"/>
    </source>
</evidence>
<reference evidence="6" key="1">
    <citation type="submission" date="2021-03" db="EMBL/GenBank/DDBJ databases">
        <title>Chromosome level genome of the anhydrobiotic midge Polypedilum vanderplanki.</title>
        <authorList>
            <person name="Yoshida Y."/>
            <person name="Kikawada T."/>
            <person name="Gusev O."/>
        </authorList>
    </citation>
    <scope>NUCLEOTIDE SEQUENCE</scope>
    <source>
        <strain evidence="6">NIAS01</strain>
        <tissue evidence="6">Whole body or cell culture</tissue>
    </source>
</reference>
<keyword evidence="1" id="KW-0433">Leucine-rich repeat</keyword>
<keyword evidence="2" id="KW-0677">Repeat</keyword>
<dbReference type="Pfam" id="PF13855">
    <property type="entry name" value="LRR_8"/>
    <property type="match status" value="1"/>
</dbReference>
<dbReference type="InterPro" id="IPR003591">
    <property type="entry name" value="Leu-rich_rpt_typical-subtyp"/>
</dbReference>
<keyword evidence="5" id="KW-0732">Signal</keyword>